<proteinExistence type="inferred from homology"/>
<feature type="coiled-coil region" evidence="3">
    <location>
        <begin position="379"/>
        <end position="413"/>
    </location>
</feature>
<evidence type="ECO:0000256" key="1">
    <source>
        <dbReference type="ARBA" id="ARBA00009778"/>
    </source>
</evidence>
<gene>
    <name evidence="5" type="ORF">M6B38_299765</name>
</gene>
<dbReference type="InterPro" id="IPR029688">
    <property type="entry name" value="ICR"/>
</dbReference>
<evidence type="ECO:0000313" key="6">
    <source>
        <dbReference type="Proteomes" id="UP001140949"/>
    </source>
</evidence>
<reference evidence="5" key="2">
    <citation type="submission" date="2023-04" db="EMBL/GenBank/DDBJ databases">
        <authorList>
            <person name="Bruccoleri R.E."/>
            <person name="Oakeley E.J."/>
            <person name="Faust A.-M."/>
            <person name="Dessus-Babus S."/>
            <person name="Altorfer M."/>
            <person name="Burckhardt D."/>
            <person name="Oertli M."/>
            <person name="Naumann U."/>
            <person name="Petersen F."/>
            <person name="Wong J."/>
        </authorList>
    </citation>
    <scope>NUCLEOTIDE SEQUENCE</scope>
    <source>
        <strain evidence="5">GSM-AAB239-AS_SAM_17_03QT</strain>
        <tissue evidence="5">Leaf</tissue>
    </source>
</reference>
<evidence type="ECO:0000313" key="5">
    <source>
        <dbReference type="EMBL" id="KAJ6843024.1"/>
    </source>
</evidence>
<sequence>MTEKLEDSKNQLVEFSAVEEARLQELRKISQDRDRAWQSELEAIQKQHSVDSAALTSAMNEIHRLKVQLDMVLKSEADQANHTDEAQTELQALKQDLADTLSIVENLKTELYNSEKAEAEAEAKVVETQQQLEVAKLTVETLRSEGMKLMELFKSSISELEESRARVSSLEETLKKLQEDQLLAGGSSPPHSLDSEVERLKSALQAAEITYEEEQTRITTQIRSAYEMVESVKIESELRQSELESALKNAMDELAELKTSLLDKETELQSLSDMNADLEEKLGTGQLKQVEPELESKLTKSVADVAELKANLMDKENELQSISEENEQLKLEMGKKEVENTKSYEAAITEMELAKAKEKEAVMKLGYVTEEADKSSQRAVRMSEQLEAAQTVNSEMEAELRRLRVQSDQWRKAAEAAAAVLTTGNNGRHVDRSSSLDAEYQSVAGKLMNSPFSDDLDDDSPKKKNNNVLRKFGGLWKKGPK</sequence>
<accession>A0AAX6HR86</accession>
<name>A0AAX6HR86_IRIPA</name>
<evidence type="ECO:0000256" key="2">
    <source>
        <dbReference type="ARBA" id="ARBA00023054"/>
    </source>
</evidence>
<comment type="caution">
    <text evidence="5">The sequence shown here is derived from an EMBL/GenBank/DDBJ whole genome shotgun (WGS) entry which is preliminary data.</text>
</comment>
<dbReference type="AlphaFoldDB" id="A0AAX6HR86"/>
<reference evidence="5" key="1">
    <citation type="journal article" date="2023" name="GigaByte">
        <title>Genome assembly of the bearded iris, Iris pallida Lam.</title>
        <authorList>
            <person name="Bruccoleri R.E."/>
            <person name="Oakeley E.J."/>
            <person name="Faust A.M.E."/>
            <person name="Altorfer M."/>
            <person name="Dessus-Babus S."/>
            <person name="Burckhardt D."/>
            <person name="Oertli M."/>
            <person name="Naumann U."/>
            <person name="Petersen F."/>
            <person name="Wong J."/>
        </authorList>
    </citation>
    <scope>NUCLEOTIDE SEQUENCE</scope>
    <source>
        <strain evidence="5">GSM-AAB239-AS_SAM_17_03QT</strain>
    </source>
</reference>
<organism evidence="5 6">
    <name type="scientific">Iris pallida</name>
    <name type="common">Sweet iris</name>
    <dbReference type="NCBI Taxonomy" id="29817"/>
    <lineage>
        <taxon>Eukaryota</taxon>
        <taxon>Viridiplantae</taxon>
        <taxon>Streptophyta</taxon>
        <taxon>Embryophyta</taxon>
        <taxon>Tracheophyta</taxon>
        <taxon>Spermatophyta</taxon>
        <taxon>Magnoliopsida</taxon>
        <taxon>Liliopsida</taxon>
        <taxon>Asparagales</taxon>
        <taxon>Iridaceae</taxon>
        <taxon>Iridoideae</taxon>
        <taxon>Irideae</taxon>
        <taxon>Iris</taxon>
    </lineage>
</organism>
<feature type="region of interest" description="Disordered" evidence="4">
    <location>
        <begin position="448"/>
        <end position="481"/>
    </location>
</feature>
<dbReference type="PANTHER" id="PTHR34224:SF4">
    <property type="entry name" value="INTERACTOR OF CONSTITUTIVE ACTIVE ROPS 2, CHLOROPLASTIC"/>
    <property type="match status" value="1"/>
</dbReference>
<keyword evidence="2 3" id="KW-0175">Coiled coil</keyword>
<dbReference type="EMBL" id="JANAVB010007399">
    <property type="protein sequence ID" value="KAJ6843024.1"/>
    <property type="molecule type" value="Genomic_DNA"/>
</dbReference>
<dbReference type="PANTHER" id="PTHR34224">
    <property type="entry name" value="INTERACTOR OF CONSTITUTIVE ACTIVE ROPS 2, CHLOROPLASTIC-RELATED"/>
    <property type="match status" value="1"/>
</dbReference>
<dbReference type="Proteomes" id="UP001140949">
    <property type="component" value="Unassembled WGS sequence"/>
</dbReference>
<feature type="coiled-coil region" evidence="3">
    <location>
        <begin position="90"/>
        <end position="339"/>
    </location>
</feature>
<evidence type="ECO:0000256" key="3">
    <source>
        <dbReference type="SAM" id="Coils"/>
    </source>
</evidence>
<evidence type="ECO:0000256" key="4">
    <source>
        <dbReference type="SAM" id="MobiDB-lite"/>
    </source>
</evidence>
<protein>
    <submittedName>
        <fullName evidence="5">Interactor of constitutive active ROPs 2, chloroplastic-like isoform X3</fullName>
    </submittedName>
</protein>
<comment type="similarity">
    <text evidence="1">Belongs to the ICR family.</text>
</comment>
<keyword evidence="6" id="KW-1185">Reference proteome</keyword>